<proteinExistence type="predicted"/>
<accession>A0A8W8NIR7</accession>
<name>A0A8W8NIR7_MAGGI</name>
<feature type="domain" description="C1q" evidence="1">
    <location>
        <begin position="20"/>
        <end position="108"/>
    </location>
</feature>
<reference evidence="2" key="1">
    <citation type="submission" date="2022-08" db="UniProtKB">
        <authorList>
            <consortium name="EnsemblMetazoa"/>
        </authorList>
    </citation>
    <scope>IDENTIFICATION</scope>
    <source>
        <strain evidence="2">05x7-T-G4-1.051#20</strain>
    </source>
</reference>
<dbReference type="Proteomes" id="UP000005408">
    <property type="component" value="Unassembled WGS sequence"/>
</dbReference>
<dbReference type="Gene3D" id="2.60.120.40">
    <property type="match status" value="1"/>
</dbReference>
<keyword evidence="3" id="KW-1185">Reference proteome</keyword>
<dbReference type="SUPFAM" id="SSF49842">
    <property type="entry name" value="TNF-like"/>
    <property type="match status" value="1"/>
</dbReference>
<protein>
    <recommendedName>
        <fullName evidence="1">C1q domain-containing protein</fullName>
    </recommendedName>
</protein>
<dbReference type="AlphaFoldDB" id="A0A8W8NIR7"/>
<dbReference type="EnsemblMetazoa" id="G7139.1">
    <property type="protein sequence ID" value="G7139.1:cds"/>
    <property type="gene ID" value="G7139"/>
</dbReference>
<dbReference type="PROSITE" id="PS50871">
    <property type="entry name" value="C1Q"/>
    <property type="match status" value="1"/>
</dbReference>
<dbReference type="Pfam" id="PF00386">
    <property type="entry name" value="C1q"/>
    <property type="match status" value="1"/>
</dbReference>
<evidence type="ECO:0000259" key="1">
    <source>
        <dbReference type="PROSITE" id="PS50871"/>
    </source>
</evidence>
<dbReference type="InterPro" id="IPR001073">
    <property type="entry name" value="C1q_dom"/>
</dbReference>
<organism evidence="2 3">
    <name type="scientific">Magallana gigas</name>
    <name type="common">Pacific oyster</name>
    <name type="synonym">Crassostrea gigas</name>
    <dbReference type="NCBI Taxonomy" id="29159"/>
    <lineage>
        <taxon>Eukaryota</taxon>
        <taxon>Metazoa</taxon>
        <taxon>Spiralia</taxon>
        <taxon>Lophotrochozoa</taxon>
        <taxon>Mollusca</taxon>
        <taxon>Bivalvia</taxon>
        <taxon>Autobranchia</taxon>
        <taxon>Pteriomorphia</taxon>
        <taxon>Ostreida</taxon>
        <taxon>Ostreoidea</taxon>
        <taxon>Ostreidae</taxon>
        <taxon>Magallana</taxon>
    </lineage>
</organism>
<dbReference type="InterPro" id="IPR008983">
    <property type="entry name" value="Tumour_necrosis_fac-like_dom"/>
</dbReference>
<sequence>MISNLQKEMKDVRREMKDVQLKKHIAFTVTHDGTGQRITHKSQVVKYNQVQFNIGGGYRKYSGHFVSPVNGTFVFFLSLQPFPGSKVSFLITVNNRDNGRSSFRENPE</sequence>
<evidence type="ECO:0000313" key="3">
    <source>
        <dbReference type="Proteomes" id="UP000005408"/>
    </source>
</evidence>
<evidence type="ECO:0000313" key="2">
    <source>
        <dbReference type="EnsemblMetazoa" id="G7139.1:cds"/>
    </source>
</evidence>